<dbReference type="GO" id="GO:0003887">
    <property type="term" value="F:DNA-directed DNA polymerase activity"/>
    <property type="evidence" value="ECO:0007669"/>
    <property type="project" value="UniProtKB-KW"/>
</dbReference>
<dbReference type="NCBIfam" id="TIGR01128">
    <property type="entry name" value="holA"/>
    <property type="match status" value="1"/>
</dbReference>
<dbReference type="EC" id="2.7.7.7" evidence="1"/>
<protein>
    <recommendedName>
        <fullName evidence="1">DNA-directed DNA polymerase</fullName>
        <ecNumber evidence="1">2.7.7.7</ecNumber>
    </recommendedName>
</protein>
<feature type="compositionally biased region" description="Low complexity" evidence="9">
    <location>
        <begin position="1"/>
        <end position="16"/>
    </location>
</feature>
<keyword evidence="3 11" id="KW-0548">Nucleotidyltransferase</keyword>
<dbReference type="InterPro" id="IPR005790">
    <property type="entry name" value="DNA_polIII_delta"/>
</dbReference>
<dbReference type="Gene3D" id="3.40.50.300">
    <property type="entry name" value="P-loop containing nucleotide triphosphate hydrolases"/>
    <property type="match status" value="1"/>
</dbReference>
<dbReference type="OrthoDB" id="8478864at2"/>
<evidence type="ECO:0000256" key="4">
    <source>
        <dbReference type="ARBA" id="ARBA00022705"/>
    </source>
</evidence>
<sequence length="340" mass="36335">MSAARSSRPSRGARGADPLAWRQAQPGPLMLLRGPEDYAARWVTDRVLAALHEHHGSLETHTFRAGEYQSGQLAQAASPSLFAEPTLIRVDGLESMNDAFLEDALRLVEAGPGADDVTVLMRHAGGNRGKKLIDAVAKAGTVVECPALKRDEDRLALLQAEFREARKRIDEDAARALLRAAGSSLTDLASACRQLIEDVEGPVTEEAVETYYGGRVEATSFAVADAALDGHAARAVSLVRHALATGVHPVLVTSALALKARQVARMIDARAGQDELASLLGVAPFQVRFVQQTARHWSPAGIAQAVEWIAQADAEVKGGSRNPDFAVERAVIRVAAAVRR</sequence>
<keyword evidence="12" id="KW-1185">Reference proteome</keyword>
<comment type="caution">
    <text evidence="11">The sequence shown here is derived from an EMBL/GenBank/DDBJ whole genome shotgun (WGS) entry which is preliminary data.</text>
</comment>
<dbReference type="GO" id="GO:0006261">
    <property type="term" value="P:DNA-templated DNA replication"/>
    <property type="evidence" value="ECO:0007669"/>
    <property type="project" value="TreeGrafter"/>
</dbReference>
<dbReference type="InterPro" id="IPR008921">
    <property type="entry name" value="DNA_pol3_clamp-load_cplx_C"/>
</dbReference>
<evidence type="ECO:0000259" key="10">
    <source>
        <dbReference type="Pfam" id="PF21694"/>
    </source>
</evidence>
<dbReference type="Gene3D" id="1.20.272.10">
    <property type="match status" value="1"/>
</dbReference>
<dbReference type="GO" id="GO:0003677">
    <property type="term" value="F:DNA binding"/>
    <property type="evidence" value="ECO:0007669"/>
    <property type="project" value="InterPro"/>
</dbReference>
<dbReference type="EMBL" id="JACHMC010000001">
    <property type="protein sequence ID" value="MBB4882604.1"/>
    <property type="molecule type" value="Genomic_DNA"/>
</dbReference>
<evidence type="ECO:0000313" key="12">
    <source>
        <dbReference type="Proteomes" id="UP000560081"/>
    </source>
</evidence>
<comment type="similarity">
    <text evidence="6">Belongs to the DNA polymerase HolA subunit family.</text>
</comment>
<keyword evidence="8" id="KW-0175">Coiled coil</keyword>
<dbReference type="AlphaFoldDB" id="A0A4Y8WVA6"/>
<evidence type="ECO:0000256" key="7">
    <source>
        <dbReference type="ARBA" id="ARBA00049244"/>
    </source>
</evidence>
<evidence type="ECO:0000256" key="5">
    <source>
        <dbReference type="ARBA" id="ARBA00022932"/>
    </source>
</evidence>
<reference evidence="11 12" key="1">
    <citation type="submission" date="2020-08" db="EMBL/GenBank/DDBJ databases">
        <title>Sequencing the genomes of 1000 actinobacteria strains.</title>
        <authorList>
            <person name="Klenk H.-P."/>
        </authorList>
    </citation>
    <scope>NUCLEOTIDE SEQUENCE [LARGE SCALE GENOMIC DNA]</scope>
    <source>
        <strain evidence="11 12">DSM 19079</strain>
    </source>
</reference>
<keyword evidence="2 11" id="KW-0808">Transferase</keyword>
<accession>A0A4Y8WVA6</accession>
<feature type="region of interest" description="Disordered" evidence="9">
    <location>
        <begin position="1"/>
        <end position="20"/>
    </location>
</feature>
<evidence type="ECO:0000256" key="2">
    <source>
        <dbReference type="ARBA" id="ARBA00022679"/>
    </source>
</evidence>
<keyword evidence="5" id="KW-0239">DNA-directed DNA polymerase</keyword>
<dbReference type="SUPFAM" id="SSF48019">
    <property type="entry name" value="post-AAA+ oligomerization domain-like"/>
    <property type="match status" value="1"/>
</dbReference>
<comment type="catalytic activity">
    <reaction evidence="7">
        <text>DNA(n) + a 2'-deoxyribonucleoside 5'-triphosphate = DNA(n+1) + diphosphate</text>
        <dbReference type="Rhea" id="RHEA:22508"/>
        <dbReference type="Rhea" id="RHEA-COMP:17339"/>
        <dbReference type="Rhea" id="RHEA-COMP:17340"/>
        <dbReference type="ChEBI" id="CHEBI:33019"/>
        <dbReference type="ChEBI" id="CHEBI:61560"/>
        <dbReference type="ChEBI" id="CHEBI:173112"/>
        <dbReference type="EC" id="2.7.7.7"/>
    </reaction>
</comment>
<feature type="domain" description="DNA polymerase III delta subunit-like C-terminal" evidence="10">
    <location>
        <begin position="219"/>
        <end position="333"/>
    </location>
</feature>
<evidence type="ECO:0000256" key="1">
    <source>
        <dbReference type="ARBA" id="ARBA00012417"/>
    </source>
</evidence>
<dbReference type="InterPro" id="IPR027417">
    <property type="entry name" value="P-loop_NTPase"/>
</dbReference>
<keyword evidence="4" id="KW-0235">DNA replication</keyword>
<dbReference type="GO" id="GO:0009360">
    <property type="term" value="C:DNA polymerase III complex"/>
    <property type="evidence" value="ECO:0007669"/>
    <property type="project" value="TreeGrafter"/>
</dbReference>
<dbReference type="RefSeq" id="WP_135030855.1">
    <property type="nucleotide sequence ID" value="NZ_BMLA01000001.1"/>
</dbReference>
<feature type="coiled-coil region" evidence="8">
    <location>
        <begin position="148"/>
        <end position="175"/>
    </location>
</feature>
<proteinExistence type="inferred from homology"/>
<dbReference type="InterPro" id="IPR048466">
    <property type="entry name" value="DNA_pol3_delta-like_C"/>
</dbReference>
<evidence type="ECO:0000256" key="6">
    <source>
        <dbReference type="ARBA" id="ARBA00034754"/>
    </source>
</evidence>
<dbReference type="Pfam" id="PF21694">
    <property type="entry name" value="DNA_pol3_delta_C"/>
    <property type="match status" value="1"/>
</dbReference>
<gene>
    <name evidence="11" type="ORF">BJ976_000955</name>
</gene>
<dbReference type="SUPFAM" id="SSF52540">
    <property type="entry name" value="P-loop containing nucleoside triphosphate hydrolases"/>
    <property type="match status" value="1"/>
</dbReference>
<organism evidence="11 12">
    <name type="scientific">Micrococcus flavus</name>
    <dbReference type="NCBI Taxonomy" id="384602"/>
    <lineage>
        <taxon>Bacteria</taxon>
        <taxon>Bacillati</taxon>
        <taxon>Actinomycetota</taxon>
        <taxon>Actinomycetes</taxon>
        <taxon>Micrococcales</taxon>
        <taxon>Micrococcaceae</taxon>
        <taxon>Micrococcus</taxon>
    </lineage>
</organism>
<dbReference type="PANTHER" id="PTHR34388">
    <property type="entry name" value="DNA POLYMERASE III SUBUNIT DELTA"/>
    <property type="match status" value="1"/>
</dbReference>
<name>A0A4Y8WVA6_9MICC</name>
<evidence type="ECO:0000256" key="8">
    <source>
        <dbReference type="SAM" id="Coils"/>
    </source>
</evidence>
<dbReference type="PANTHER" id="PTHR34388:SF1">
    <property type="entry name" value="DNA POLYMERASE III SUBUNIT DELTA"/>
    <property type="match status" value="1"/>
</dbReference>
<evidence type="ECO:0000256" key="9">
    <source>
        <dbReference type="SAM" id="MobiDB-lite"/>
    </source>
</evidence>
<evidence type="ECO:0000313" key="11">
    <source>
        <dbReference type="EMBL" id="MBB4882604.1"/>
    </source>
</evidence>
<dbReference type="Proteomes" id="UP000560081">
    <property type="component" value="Unassembled WGS sequence"/>
</dbReference>
<evidence type="ECO:0000256" key="3">
    <source>
        <dbReference type="ARBA" id="ARBA00022695"/>
    </source>
</evidence>